<dbReference type="Pfam" id="PF00642">
    <property type="entry name" value="zf-CCCH"/>
    <property type="match status" value="1"/>
</dbReference>
<evidence type="ECO:0000256" key="6">
    <source>
        <dbReference type="ARBA" id="ARBA00043866"/>
    </source>
</evidence>
<dbReference type="SMART" id="SM00360">
    <property type="entry name" value="RRM"/>
    <property type="match status" value="2"/>
</dbReference>
<gene>
    <name evidence="12" type="primary">RBM27</name>
</gene>
<dbReference type="GO" id="GO:0003723">
    <property type="term" value="F:RNA binding"/>
    <property type="evidence" value="ECO:0007669"/>
    <property type="project" value="UniProtKB-UniRule"/>
</dbReference>
<accession>H0YP91</accession>
<feature type="domain" description="RRM" evidence="10">
    <location>
        <begin position="989"/>
        <end position="1058"/>
    </location>
</feature>
<organism evidence="12 13">
    <name type="scientific">Taeniopygia guttata</name>
    <name type="common">Zebra finch</name>
    <name type="synonym">Poephila guttata</name>
    <dbReference type="NCBI Taxonomy" id="59729"/>
    <lineage>
        <taxon>Eukaryota</taxon>
        <taxon>Metazoa</taxon>
        <taxon>Chordata</taxon>
        <taxon>Craniata</taxon>
        <taxon>Vertebrata</taxon>
        <taxon>Euteleostomi</taxon>
        <taxon>Archelosauria</taxon>
        <taxon>Archosauria</taxon>
        <taxon>Dinosauria</taxon>
        <taxon>Saurischia</taxon>
        <taxon>Theropoda</taxon>
        <taxon>Coelurosauria</taxon>
        <taxon>Aves</taxon>
        <taxon>Neognathae</taxon>
        <taxon>Neoaves</taxon>
        <taxon>Telluraves</taxon>
        <taxon>Australaves</taxon>
        <taxon>Passeriformes</taxon>
        <taxon>Passeroidea</taxon>
        <taxon>Estrildidae</taxon>
        <taxon>Estrildinae</taxon>
        <taxon>Taeniopygia</taxon>
    </lineage>
</organism>
<dbReference type="Proteomes" id="UP000007754">
    <property type="component" value="Chromosome 13"/>
</dbReference>
<evidence type="ECO:0000313" key="12">
    <source>
        <dbReference type="Ensembl" id="ENSTGUP00000000088.2"/>
    </source>
</evidence>
<feature type="compositionally biased region" description="Acidic residues" evidence="9">
    <location>
        <begin position="1066"/>
        <end position="1079"/>
    </location>
</feature>
<dbReference type="InterPro" id="IPR035979">
    <property type="entry name" value="RBD_domain_sf"/>
</dbReference>
<dbReference type="InterPro" id="IPR002483">
    <property type="entry name" value="PWI_dom"/>
</dbReference>
<dbReference type="AlphaFoldDB" id="H0YP91"/>
<feature type="compositionally biased region" description="Basic residues" evidence="9">
    <location>
        <begin position="278"/>
        <end position="287"/>
    </location>
</feature>
<evidence type="ECO:0000313" key="13">
    <source>
        <dbReference type="Proteomes" id="UP000007754"/>
    </source>
</evidence>
<dbReference type="PROSITE" id="PS50103">
    <property type="entry name" value="ZF_C3H1"/>
    <property type="match status" value="1"/>
</dbReference>
<dbReference type="FunFam" id="3.30.70.330:FF:000330">
    <property type="entry name" value="RNA-binding motif protein 26"/>
    <property type="match status" value="1"/>
</dbReference>
<dbReference type="GO" id="GO:0008270">
    <property type="term" value="F:zinc ion binding"/>
    <property type="evidence" value="ECO:0007669"/>
    <property type="project" value="UniProtKB-KW"/>
</dbReference>
<dbReference type="Ensembl" id="ENSTGUT00000000088.2">
    <property type="protein sequence ID" value="ENSTGUP00000000088.2"/>
    <property type="gene ID" value="ENSTGUG00000000085.2"/>
</dbReference>
<dbReference type="Gene3D" id="3.30.70.330">
    <property type="match status" value="2"/>
</dbReference>
<sequence>MCSLYRTCWFSLTLGSGSRRLPLAGSAERRPLIGAGARPRPGRAQQAALRAAPGRSRPWRRCSRSGRRGATMIIESVEALKSWLAKLLEPICDADPSALANYVVALVKKDKPEKELKAFCADQLDVFLQKETSGFVDKLFESLYTKSYLPSAEPTKAEAKPAGQEKEEVKEELCVKQNFQESVEEERESRRKKYSSPQRSRTDSSEQRTREKKRDDGKWRDYDRYYDRSDLYREKSGWRRGRSKSRSKSRGLSRSRSRSRGRSKDRDGSRSGLVQVCRKSKWHRLQHSTHLETSLVKGREHRERERSKYKSEKNDVEGSYNPVSASPSKSSEQYSSAQAIPSAVTVVAPAHHLEGTSESWSNYFNNHSNPSSFGRNPPPKRRCQDYDERGYCVLGDLCQFDHGNDPLVVDEVSLPSMIPFPPPPPGLPPPPPGLLLPPLPGPVRGLRLPVPQPHPQPPPPVVLPVPRPPLTQSSLINSRDQPGTSAVPSLAPVGARLPPPLPQNLLYTVSEHTYEPDGYNPEAPSITSAGRSQYRQFFTRAQMQRPNLIGLTSGEMDTNPRAANIIIQTEPPIPIPNNSSNVTRVVLEPDSRKRSPSSLECPPLKKPWLGKQVNNNQNKPGFLKKNQYTNTKLEVRKIPPELNNITQLNEHFSKFGTIVNIQVAFQNDPEAALIQYLSNDEARKAISSTEAVLSNRFIRVLWHRESEQQSPLLQQQQSPAPQALQHLQQQALATPPAVTVHSSLAKVMNKPLASGAYVLNKVPVKRRLGAAGGSQPELGQPGAGAEESQIFPTSASHSKMVYSSPNLKTTLKSGAGSKPHDVQEALKKKQEAMKLQQDMRKKKQEMLEKQIECQKMLISKLEKNKAMKPEERAEIMKTLKELTGKISQLKDELKTSSTTSTPSKLKSKTEAQKELLDAELDFHKRLSSGEDTTELRKKLNQLQVEAARLGILPAGRGKAAAASGRGRGRGRGGRGRGMLNHMVVDHRPKALTVGGFVEEEKDELLQHFSKFGDIEDLQEEDSPLSVVVTFKSRSEAENAANQGSRFKDRRLQISWHKPKVPSVSTEVEEEESKEEETETSDLFLHEDDDDDDEDEDESRSWRR</sequence>
<keyword evidence="2 8" id="KW-0863">Zinc-finger</keyword>
<evidence type="ECO:0000256" key="8">
    <source>
        <dbReference type="PROSITE-ProRule" id="PRU00723"/>
    </source>
</evidence>
<dbReference type="SUPFAM" id="SSF54928">
    <property type="entry name" value="RNA-binding domain, RBD"/>
    <property type="match status" value="2"/>
</dbReference>
<feature type="compositionally biased region" description="Basic residues" evidence="9">
    <location>
        <begin position="238"/>
        <end position="261"/>
    </location>
</feature>
<dbReference type="FunCoup" id="H0YP91">
    <property type="interactions" value="1103"/>
</dbReference>
<dbReference type="PANTHER" id="PTHR14398">
    <property type="entry name" value="RNA RECOGNITION RRM/RNP DOMAIN"/>
    <property type="match status" value="1"/>
</dbReference>
<keyword evidence="5" id="KW-0175">Coiled coil</keyword>
<feature type="compositionally biased region" description="Basic and acidic residues" evidence="9">
    <location>
        <begin position="818"/>
        <end position="832"/>
    </location>
</feature>
<dbReference type="PANTHER" id="PTHR14398:SF1">
    <property type="entry name" value="RNA-BINDING PROTEIN 27"/>
    <property type="match status" value="1"/>
</dbReference>
<evidence type="ECO:0000256" key="9">
    <source>
        <dbReference type="SAM" id="MobiDB-lite"/>
    </source>
</evidence>
<feature type="compositionally biased region" description="Polar residues" evidence="9">
    <location>
        <begin position="321"/>
        <end position="336"/>
    </location>
</feature>
<keyword evidence="1 8" id="KW-0479">Metal-binding</keyword>
<feature type="region of interest" description="Disordered" evidence="9">
    <location>
        <begin position="811"/>
        <end position="847"/>
    </location>
</feature>
<feature type="domain" description="C3H1-type" evidence="11">
    <location>
        <begin position="377"/>
        <end position="405"/>
    </location>
</feature>
<feature type="zinc finger region" description="C3H1-type" evidence="8">
    <location>
        <begin position="377"/>
        <end position="405"/>
    </location>
</feature>
<keyword evidence="4 7" id="KW-0694">RNA-binding</keyword>
<reference evidence="12 13" key="1">
    <citation type="journal article" date="2010" name="Nature">
        <title>The genome of a songbird.</title>
        <authorList>
            <person name="Warren W.C."/>
            <person name="Clayton D.F."/>
            <person name="Ellegren H."/>
            <person name="Arnold A.P."/>
            <person name="Hillier L.W."/>
            <person name="Kunstner A."/>
            <person name="Searle S."/>
            <person name="White S."/>
            <person name="Vilella A.J."/>
            <person name="Fairley S."/>
            <person name="Heger A."/>
            <person name="Kong L."/>
            <person name="Ponting C.P."/>
            <person name="Jarvis E.D."/>
            <person name="Mello C.V."/>
            <person name="Minx P."/>
            <person name="Lovell P."/>
            <person name="Velho T.A."/>
            <person name="Ferris M."/>
            <person name="Balakrishnan C.N."/>
            <person name="Sinha S."/>
            <person name="Blatti C."/>
            <person name="London S.E."/>
            <person name="Li Y."/>
            <person name="Lin Y.C."/>
            <person name="George J."/>
            <person name="Sweedler J."/>
            <person name="Southey B."/>
            <person name="Gunaratne P."/>
            <person name="Watson M."/>
            <person name="Nam K."/>
            <person name="Backstrom N."/>
            <person name="Smeds L."/>
            <person name="Nabholz B."/>
            <person name="Itoh Y."/>
            <person name="Whitney O."/>
            <person name="Pfenning A.R."/>
            <person name="Howard J."/>
            <person name="Volker M."/>
            <person name="Skinner B.M."/>
            <person name="Griffin D.K."/>
            <person name="Ye L."/>
            <person name="McLaren W.M."/>
            <person name="Flicek P."/>
            <person name="Quesada V."/>
            <person name="Velasco G."/>
            <person name="Lopez-Otin C."/>
            <person name="Puente X.S."/>
            <person name="Olender T."/>
            <person name="Lancet D."/>
            <person name="Smit A.F."/>
            <person name="Hubley R."/>
            <person name="Konkel M.K."/>
            <person name="Walker J.A."/>
            <person name="Batzer M.A."/>
            <person name="Gu W."/>
            <person name="Pollock D.D."/>
            <person name="Chen L."/>
            <person name="Cheng Z."/>
            <person name="Eichler E.E."/>
            <person name="Stapley J."/>
            <person name="Slate J."/>
            <person name="Ekblom R."/>
            <person name="Birkhead T."/>
            <person name="Burke T."/>
            <person name="Burt D."/>
            <person name="Scharff C."/>
            <person name="Adam I."/>
            <person name="Richard H."/>
            <person name="Sultan M."/>
            <person name="Soldatov A."/>
            <person name="Lehrach H."/>
            <person name="Edwards S.V."/>
            <person name="Yang S.P."/>
            <person name="Li X."/>
            <person name="Graves T."/>
            <person name="Fulton L."/>
            <person name="Nelson J."/>
            <person name="Chinwalla A."/>
            <person name="Hou S."/>
            <person name="Mardis E.R."/>
            <person name="Wilson R.K."/>
        </authorList>
    </citation>
    <scope>NUCLEOTIDE SEQUENCE [LARGE SCALE GENOMIC DNA]</scope>
</reference>
<feature type="compositionally biased region" description="Polar residues" evidence="9">
    <location>
        <begin position="475"/>
        <end position="487"/>
    </location>
</feature>
<feature type="domain" description="RRM" evidence="10">
    <location>
        <begin position="631"/>
        <end position="705"/>
    </location>
</feature>
<name>H0YP91_TAEGU</name>
<feature type="region of interest" description="Disordered" evidence="9">
    <location>
        <begin position="152"/>
        <end position="172"/>
    </location>
</feature>
<feature type="region of interest" description="Disordered" evidence="9">
    <location>
        <begin position="955"/>
        <end position="979"/>
    </location>
</feature>
<dbReference type="GeneTree" id="ENSGT00510000046929"/>
<dbReference type="InParanoid" id="H0YP91"/>
<feature type="region of interest" description="Disordered" evidence="9">
    <location>
        <begin position="1036"/>
        <end position="1103"/>
    </location>
</feature>
<feature type="compositionally biased region" description="Basic and acidic residues" evidence="9">
    <location>
        <begin position="200"/>
        <end position="216"/>
    </location>
</feature>
<comment type="function">
    <text evidence="6">May be involved in the turnover of nuclear polyadenylated (pA+) RNA.</text>
</comment>
<reference evidence="12" key="2">
    <citation type="submission" date="2025-08" db="UniProtKB">
        <authorList>
            <consortium name="Ensembl"/>
        </authorList>
    </citation>
    <scope>IDENTIFICATION</scope>
</reference>
<dbReference type="Gene3D" id="1.20.1390.10">
    <property type="entry name" value="PWI domain"/>
    <property type="match status" value="1"/>
</dbReference>
<feature type="compositionally biased region" description="Basic and acidic residues" evidence="9">
    <location>
        <begin position="297"/>
        <end position="316"/>
    </location>
</feature>
<feature type="compositionally biased region" description="Acidic residues" evidence="9">
    <location>
        <begin position="1086"/>
        <end position="1097"/>
    </location>
</feature>
<evidence type="ECO:0000256" key="1">
    <source>
        <dbReference type="ARBA" id="ARBA00022723"/>
    </source>
</evidence>
<dbReference type="Pfam" id="PF00076">
    <property type="entry name" value="RRM_1"/>
    <property type="match status" value="1"/>
</dbReference>
<proteinExistence type="predicted"/>
<feature type="compositionally biased region" description="Low complexity" evidence="9">
    <location>
        <begin position="955"/>
        <end position="964"/>
    </location>
</feature>
<feature type="region of interest" description="Disordered" evidence="9">
    <location>
        <begin position="236"/>
        <end position="336"/>
    </location>
</feature>
<protein>
    <submittedName>
        <fullName evidence="12">RNA binding motif protein 27</fullName>
    </submittedName>
</protein>
<dbReference type="InterPro" id="IPR000504">
    <property type="entry name" value="RRM_dom"/>
</dbReference>
<evidence type="ECO:0000259" key="11">
    <source>
        <dbReference type="PROSITE" id="PS50103"/>
    </source>
</evidence>
<dbReference type="Pfam" id="PF01480">
    <property type="entry name" value="PWI"/>
    <property type="match status" value="1"/>
</dbReference>
<dbReference type="GO" id="GO:0005634">
    <property type="term" value="C:nucleus"/>
    <property type="evidence" value="ECO:0007669"/>
    <property type="project" value="TreeGrafter"/>
</dbReference>
<evidence type="ECO:0000256" key="7">
    <source>
        <dbReference type="PROSITE-ProRule" id="PRU00176"/>
    </source>
</evidence>
<keyword evidence="3 8" id="KW-0862">Zinc</keyword>
<evidence type="ECO:0000256" key="3">
    <source>
        <dbReference type="ARBA" id="ARBA00022833"/>
    </source>
</evidence>
<evidence type="ECO:0000259" key="10">
    <source>
        <dbReference type="PROSITE" id="PS50102"/>
    </source>
</evidence>
<feature type="region of interest" description="Disordered" evidence="9">
    <location>
        <begin position="475"/>
        <end position="495"/>
    </location>
</feature>
<dbReference type="FunFam" id="3.30.70.330:FF:000124">
    <property type="entry name" value="RNA-binding protein 26 isoform X3"/>
    <property type="match status" value="1"/>
</dbReference>
<feature type="region of interest" description="Disordered" evidence="9">
    <location>
        <begin position="185"/>
        <end position="216"/>
    </location>
</feature>
<dbReference type="InterPro" id="IPR000571">
    <property type="entry name" value="Znf_CCCH"/>
</dbReference>
<evidence type="ECO:0000256" key="2">
    <source>
        <dbReference type="ARBA" id="ARBA00022771"/>
    </source>
</evidence>
<evidence type="ECO:0000256" key="5">
    <source>
        <dbReference type="ARBA" id="ARBA00023054"/>
    </source>
</evidence>
<reference evidence="12" key="3">
    <citation type="submission" date="2025-09" db="UniProtKB">
        <authorList>
            <consortium name="Ensembl"/>
        </authorList>
    </citation>
    <scope>IDENTIFICATION</scope>
</reference>
<dbReference type="PROSITE" id="PS50102">
    <property type="entry name" value="RRM"/>
    <property type="match status" value="2"/>
</dbReference>
<feature type="compositionally biased region" description="Basic and acidic residues" evidence="9">
    <location>
        <begin position="155"/>
        <end position="172"/>
    </location>
</feature>
<dbReference type="InterPro" id="IPR012677">
    <property type="entry name" value="Nucleotide-bd_a/b_plait_sf"/>
</dbReference>
<evidence type="ECO:0000256" key="4">
    <source>
        <dbReference type="ARBA" id="ARBA00022884"/>
    </source>
</evidence>
<dbReference type="FunFam" id="1.20.1390.10:FF:000001">
    <property type="entry name" value="RNA-binding protein 26 isoform X2"/>
    <property type="match status" value="1"/>
</dbReference>
<dbReference type="STRING" id="59729.ENSTGUP00000000088"/>
<dbReference type="InterPro" id="IPR045137">
    <property type="entry name" value="RBM26/27"/>
</dbReference>
<keyword evidence="13" id="KW-1185">Reference proteome</keyword>
<dbReference type="OMA" id="ANAKCWQ"/>